<sequence length="276" mass="32046">MRIDAHQHFWLYNAERDTWITEEMSLIRRNFLPNDISQTLKDNGFDGAVAVQADQSHAETKFLVELSQVYKMIKGVVGWVDLRSPHIGEYLEEFSKYPVIKGFRHIVEAEEDGDFLSRDEFLKGIEGLTKYNFTYDLLIRPVHYASTLECVRNNPEQKFMLDHIAKPPIKSQAFDEWALFIESLASFPNVYCKVSGLATEADWTNWRLDHFSPYIAHVLRCFGIRRTCFGSDWPVCLLAASYEQSIEIVSQIIGDYSVEEQQCFWGQNAVDFYQLT</sequence>
<protein>
    <submittedName>
        <fullName evidence="3">Amidohydrolase family protein</fullName>
    </submittedName>
</protein>
<comment type="caution">
    <text evidence="3">The sequence shown here is derived from an EMBL/GenBank/DDBJ whole genome shotgun (WGS) entry which is preliminary data.</text>
</comment>
<evidence type="ECO:0000313" key="3">
    <source>
        <dbReference type="EMBL" id="GAA4512418.1"/>
    </source>
</evidence>
<dbReference type="EMBL" id="BAABGR010000006">
    <property type="protein sequence ID" value="GAA4512418.1"/>
    <property type="molecule type" value="Genomic_DNA"/>
</dbReference>
<dbReference type="InterPro" id="IPR052350">
    <property type="entry name" value="Metallo-dep_Lactonases"/>
</dbReference>
<gene>
    <name evidence="3" type="ORF">GCM10023173_06490</name>
</gene>
<dbReference type="PANTHER" id="PTHR43569:SF2">
    <property type="entry name" value="AMIDOHYDROLASE-RELATED DOMAIN-CONTAINING PROTEIN"/>
    <property type="match status" value="1"/>
</dbReference>
<comment type="similarity">
    <text evidence="1">Belongs to the metallo-dependent hydrolases superfamily.</text>
</comment>
<evidence type="ECO:0000259" key="2">
    <source>
        <dbReference type="Pfam" id="PF04909"/>
    </source>
</evidence>
<evidence type="ECO:0000256" key="1">
    <source>
        <dbReference type="ARBA" id="ARBA00038310"/>
    </source>
</evidence>
<dbReference type="SUPFAM" id="SSF51556">
    <property type="entry name" value="Metallo-dependent hydrolases"/>
    <property type="match status" value="1"/>
</dbReference>
<dbReference type="Proteomes" id="UP001500394">
    <property type="component" value="Unassembled WGS sequence"/>
</dbReference>
<organism evidence="3 4">
    <name type="scientific">Sphingobacterium thermophilum</name>
    <dbReference type="NCBI Taxonomy" id="768534"/>
    <lineage>
        <taxon>Bacteria</taxon>
        <taxon>Pseudomonadati</taxon>
        <taxon>Bacteroidota</taxon>
        <taxon>Sphingobacteriia</taxon>
        <taxon>Sphingobacteriales</taxon>
        <taxon>Sphingobacteriaceae</taxon>
        <taxon>Sphingobacterium</taxon>
    </lineage>
</organism>
<reference evidence="4" key="1">
    <citation type="journal article" date="2019" name="Int. J. Syst. Evol. Microbiol.">
        <title>The Global Catalogue of Microorganisms (GCM) 10K type strain sequencing project: providing services to taxonomists for standard genome sequencing and annotation.</title>
        <authorList>
            <consortium name="The Broad Institute Genomics Platform"/>
            <consortium name="The Broad Institute Genome Sequencing Center for Infectious Disease"/>
            <person name="Wu L."/>
            <person name="Ma J."/>
        </authorList>
    </citation>
    <scope>NUCLEOTIDE SEQUENCE [LARGE SCALE GENOMIC DNA]</scope>
    <source>
        <strain evidence="4">JCM 17858</strain>
    </source>
</reference>
<name>A0ABP8QX83_9SPHI</name>
<accession>A0ABP8QX83</accession>
<keyword evidence="4" id="KW-1185">Reference proteome</keyword>
<dbReference type="PANTHER" id="PTHR43569">
    <property type="entry name" value="AMIDOHYDROLASE"/>
    <property type="match status" value="1"/>
</dbReference>
<dbReference type="InterPro" id="IPR006680">
    <property type="entry name" value="Amidohydro-rel"/>
</dbReference>
<dbReference type="Gene3D" id="3.20.20.140">
    <property type="entry name" value="Metal-dependent hydrolases"/>
    <property type="match status" value="1"/>
</dbReference>
<dbReference type="RefSeq" id="WP_345064636.1">
    <property type="nucleotide sequence ID" value="NZ_BAABGR010000006.1"/>
</dbReference>
<feature type="domain" description="Amidohydrolase-related" evidence="2">
    <location>
        <begin position="3"/>
        <end position="275"/>
    </location>
</feature>
<proteinExistence type="inferred from homology"/>
<dbReference type="Pfam" id="PF04909">
    <property type="entry name" value="Amidohydro_2"/>
    <property type="match status" value="1"/>
</dbReference>
<evidence type="ECO:0000313" key="4">
    <source>
        <dbReference type="Proteomes" id="UP001500394"/>
    </source>
</evidence>
<dbReference type="InterPro" id="IPR032466">
    <property type="entry name" value="Metal_Hydrolase"/>
</dbReference>